<dbReference type="RefSeq" id="WP_191157434.1">
    <property type="nucleotide sequence ID" value="NZ_JACWUN010000018.1"/>
</dbReference>
<evidence type="ECO:0000256" key="3">
    <source>
        <dbReference type="ARBA" id="ARBA00022475"/>
    </source>
</evidence>
<dbReference type="EMBL" id="JACWUN010000018">
    <property type="protein sequence ID" value="MBD1401631.1"/>
    <property type="molecule type" value="Genomic_DNA"/>
</dbReference>
<proteinExistence type="predicted"/>
<keyword evidence="3" id="KW-1003">Cell membrane</keyword>
<dbReference type="InterPro" id="IPR004700">
    <property type="entry name" value="PTS_IIC_man"/>
</dbReference>
<gene>
    <name evidence="10" type="ORF">ICT70_13270</name>
</gene>
<feature type="transmembrane region" description="Helical" evidence="9">
    <location>
        <begin position="97"/>
        <end position="115"/>
    </location>
</feature>
<evidence type="ECO:0000256" key="7">
    <source>
        <dbReference type="ARBA" id="ARBA00022989"/>
    </source>
</evidence>
<evidence type="ECO:0000256" key="1">
    <source>
        <dbReference type="ARBA" id="ARBA00004651"/>
    </source>
</evidence>
<feature type="transmembrane region" description="Helical" evidence="9">
    <location>
        <begin position="150"/>
        <end position="171"/>
    </location>
</feature>
<dbReference type="Proteomes" id="UP000632828">
    <property type="component" value="Unassembled WGS sequence"/>
</dbReference>
<sequence length="231" mass="24677">MALELFIGGMVALVCGLDRVAILQILISRPIVAAPLAGLLLGEPLIGLQIGVMVELLWLARLPVGASVPPDDTQVAIAATVLSIALGRQLDALTVELMLLCLLIALPIGKVGQYFEHRARNYNSILLIQTDRALQNGLFGQVQLLHLRGLLSFAASSLLTYLTIVLCGLLLIPPVWPRLQISLSYSAGLLQLALPLIGVAVILGTINVSRSITLFCASFGMALLLMWLVQS</sequence>
<keyword evidence="4 10" id="KW-0762">Sugar transport</keyword>
<feature type="transmembrane region" description="Helical" evidence="9">
    <location>
        <begin position="183"/>
        <end position="206"/>
    </location>
</feature>
<name>A0A8J6QY95_9BACT</name>
<keyword evidence="2" id="KW-0813">Transport</keyword>
<keyword evidence="5" id="KW-0598">Phosphotransferase system</keyword>
<evidence type="ECO:0000256" key="6">
    <source>
        <dbReference type="ARBA" id="ARBA00022692"/>
    </source>
</evidence>
<keyword evidence="8 9" id="KW-0472">Membrane</keyword>
<evidence type="ECO:0000256" key="4">
    <source>
        <dbReference type="ARBA" id="ARBA00022597"/>
    </source>
</evidence>
<keyword evidence="11" id="KW-1185">Reference proteome</keyword>
<keyword evidence="7 9" id="KW-1133">Transmembrane helix</keyword>
<feature type="transmembrane region" description="Helical" evidence="9">
    <location>
        <begin position="6"/>
        <end position="27"/>
    </location>
</feature>
<feature type="transmembrane region" description="Helical" evidence="9">
    <location>
        <begin position="212"/>
        <end position="229"/>
    </location>
</feature>
<dbReference type="GO" id="GO:0005886">
    <property type="term" value="C:plasma membrane"/>
    <property type="evidence" value="ECO:0007669"/>
    <property type="project" value="UniProtKB-SubCell"/>
</dbReference>
<evidence type="ECO:0000313" key="10">
    <source>
        <dbReference type="EMBL" id="MBD1401631.1"/>
    </source>
</evidence>
<keyword evidence="6 9" id="KW-0812">Transmembrane</keyword>
<protein>
    <submittedName>
        <fullName evidence="10">PTS sugar transporter subunit IIC</fullName>
    </submittedName>
</protein>
<evidence type="ECO:0000256" key="9">
    <source>
        <dbReference type="SAM" id="Phobius"/>
    </source>
</evidence>
<comment type="caution">
    <text evidence="10">The sequence shown here is derived from an EMBL/GenBank/DDBJ whole genome shotgun (WGS) entry which is preliminary data.</text>
</comment>
<feature type="transmembrane region" description="Helical" evidence="9">
    <location>
        <begin position="39"/>
        <end position="61"/>
    </location>
</feature>
<accession>A0A8J6QY95</accession>
<dbReference type="AlphaFoldDB" id="A0A8J6QY95"/>
<organism evidence="10 11">
    <name type="scientific">Pelovirga terrestris</name>
    <dbReference type="NCBI Taxonomy" id="2771352"/>
    <lineage>
        <taxon>Bacteria</taxon>
        <taxon>Pseudomonadati</taxon>
        <taxon>Thermodesulfobacteriota</taxon>
        <taxon>Desulfuromonadia</taxon>
        <taxon>Geobacterales</taxon>
        <taxon>Geobacteraceae</taxon>
        <taxon>Pelovirga</taxon>
    </lineage>
</organism>
<dbReference type="Pfam" id="PF03609">
    <property type="entry name" value="EII-Sor"/>
    <property type="match status" value="1"/>
</dbReference>
<evidence type="ECO:0000256" key="5">
    <source>
        <dbReference type="ARBA" id="ARBA00022683"/>
    </source>
</evidence>
<evidence type="ECO:0000313" key="11">
    <source>
        <dbReference type="Proteomes" id="UP000632828"/>
    </source>
</evidence>
<comment type="subcellular location">
    <subcellularLocation>
        <location evidence="1">Cell membrane</location>
        <topology evidence="1">Multi-pass membrane protein</topology>
    </subcellularLocation>
</comment>
<evidence type="ECO:0000256" key="2">
    <source>
        <dbReference type="ARBA" id="ARBA00022448"/>
    </source>
</evidence>
<reference evidence="10" key="1">
    <citation type="submission" date="2020-09" db="EMBL/GenBank/DDBJ databases">
        <title>Pelobacter alkaliphilus sp. nov., a novel anaerobic arsenate-reducing bacterium from terrestrial mud volcano.</title>
        <authorList>
            <person name="Khomyakova M.A."/>
            <person name="Merkel A.Y."/>
            <person name="Slobodkin A.I."/>
        </authorList>
    </citation>
    <scope>NUCLEOTIDE SEQUENCE</scope>
    <source>
        <strain evidence="10">M08fum</strain>
    </source>
</reference>
<dbReference type="GO" id="GO:0009401">
    <property type="term" value="P:phosphoenolpyruvate-dependent sugar phosphotransferase system"/>
    <property type="evidence" value="ECO:0007669"/>
    <property type="project" value="UniProtKB-KW"/>
</dbReference>
<evidence type="ECO:0000256" key="8">
    <source>
        <dbReference type="ARBA" id="ARBA00023136"/>
    </source>
</evidence>